<sequence>MVPPHFNFLITRPWILIFVIVLTLTSSTTTITLVHSKTDGPDVSALNVMYSSMNSPSKLGGWKSSGGDPCGDAWDGIECKGSSVSEIKLSGLELTGSMGYQLSSLTSVTYFDLSQNNLKNDIPYQLPPNADYIDLSENSFTGGVPYSISQMKDLKYLNLGHNQLNGQLSDMFGQLSKLTDLDLSFNKLSGNLPQSFKNLSSLTNLYLQNNQFTGSINALADLPLDDLNVENNKLTGWIPDELKDIRNIQTGGNSWSSGPAPPPPPGQKSNSRSDKSSSNGDGKSGLSGAAISGIVMGILLVIAIIIALFSRRSSTPPSHFLDEDRVSQRRPFTPLASQELSNDMRSEIQKDFRELKSSDSSSSLTAKGLQTSPSICLKPHSDRFNSFDDNEFVNHMNIKRSSSFRITCYSLADLQTSTGNFATGRLLGEGTIGRVYRAKYSDGQVFAVKKIDSSLFQGGQVEDFTEIASNIAKLRHPNIAELTGYCSEQGQNMLVYEYFRNGSLHEFLHLSDDFSKPLTWNTRVRIALGTARAAEYLHEVCSPSTVHKNIKSSNILLDTELNPHLSDCGMATFHQRTSVNLGSGYNAPECTKPSAYTMKSDVYSFGVVMLELLTGRMPFDSSKPRLEQSLVRWATPQLHDIDALGKMVDPALCGLYPPKSVSRFADIIALCVQLEPEFRPPMSEVVQALVRVVQRSSMREDPV</sequence>
<comment type="caution">
    <text evidence="1">The sequence shown here is derived from an EMBL/GenBank/DDBJ whole genome shotgun (WGS) entry which is preliminary data.</text>
</comment>
<organism evidence="1 2">
    <name type="scientific">Camellia lanceoleosa</name>
    <dbReference type="NCBI Taxonomy" id="1840588"/>
    <lineage>
        <taxon>Eukaryota</taxon>
        <taxon>Viridiplantae</taxon>
        <taxon>Streptophyta</taxon>
        <taxon>Embryophyta</taxon>
        <taxon>Tracheophyta</taxon>
        <taxon>Spermatophyta</taxon>
        <taxon>Magnoliopsida</taxon>
        <taxon>eudicotyledons</taxon>
        <taxon>Gunneridae</taxon>
        <taxon>Pentapetalae</taxon>
        <taxon>asterids</taxon>
        <taxon>Ericales</taxon>
        <taxon>Theaceae</taxon>
        <taxon>Camellia</taxon>
    </lineage>
</organism>
<gene>
    <name evidence="1" type="ORF">LOK49_LG14G02259</name>
</gene>
<dbReference type="EMBL" id="CM045772">
    <property type="protein sequence ID" value="KAI7986666.1"/>
    <property type="molecule type" value="Genomic_DNA"/>
</dbReference>
<protein>
    <submittedName>
        <fullName evidence="1">Protein STRUBBELIG-RECEPTOR FAMILY 5</fullName>
    </submittedName>
</protein>
<name>A0ACC0FD31_9ERIC</name>
<evidence type="ECO:0000313" key="2">
    <source>
        <dbReference type="Proteomes" id="UP001060215"/>
    </source>
</evidence>
<keyword evidence="2" id="KW-1185">Reference proteome</keyword>
<reference evidence="1 2" key="1">
    <citation type="journal article" date="2022" name="Plant J.">
        <title>Chromosome-level genome of Camellia lanceoleosa provides a valuable resource for understanding genome evolution and self-incompatibility.</title>
        <authorList>
            <person name="Gong W."/>
            <person name="Xiao S."/>
            <person name="Wang L."/>
            <person name="Liao Z."/>
            <person name="Chang Y."/>
            <person name="Mo W."/>
            <person name="Hu G."/>
            <person name="Li W."/>
            <person name="Zhao G."/>
            <person name="Zhu H."/>
            <person name="Hu X."/>
            <person name="Ji K."/>
            <person name="Xiang X."/>
            <person name="Song Q."/>
            <person name="Yuan D."/>
            <person name="Jin S."/>
            <person name="Zhang L."/>
        </authorList>
    </citation>
    <scope>NUCLEOTIDE SEQUENCE [LARGE SCALE GENOMIC DNA]</scope>
    <source>
        <strain evidence="1">SQ_2022a</strain>
    </source>
</reference>
<proteinExistence type="predicted"/>
<dbReference type="Proteomes" id="UP001060215">
    <property type="component" value="Chromosome 15"/>
</dbReference>
<accession>A0ACC0FD31</accession>
<evidence type="ECO:0000313" key="1">
    <source>
        <dbReference type="EMBL" id="KAI7986666.1"/>
    </source>
</evidence>